<evidence type="ECO:0000313" key="9">
    <source>
        <dbReference type="Proteomes" id="UP000006591"/>
    </source>
</evidence>
<evidence type="ECO:0000313" key="8">
    <source>
        <dbReference type="EnsemblPlants" id="ONIVA03G00900.1"/>
    </source>
</evidence>
<comment type="catalytic activity">
    <reaction evidence="4">
        <text>O-phospho-L-seryl-[protein] + H2O = L-seryl-[protein] + phosphate</text>
        <dbReference type="Rhea" id="RHEA:20629"/>
        <dbReference type="Rhea" id="RHEA-COMP:9863"/>
        <dbReference type="Rhea" id="RHEA-COMP:11604"/>
        <dbReference type="ChEBI" id="CHEBI:15377"/>
        <dbReference type="ChEBI" id="CHEBI:29999"/>
        <dbReference type="ChEBI" id="CHEBI:43474"/>
        <dbReference type="ChEBI" id="CHEBI:83421"/>
        <dbReference type="EC" id="3.1.3.16"/>
    </reaction>
</comment>
<evidence type="ECO:0000256" key="5">
    <source>
        <dbReference type="ARBA" id="ARBA00048336"/>
    </source>
</evidence>
<evidence type="ECO:0000256" key="3">
    <source>
        <dbReference type="ARBA" id="ARBA00022912"/>
    </source>
</evidence>
<dbReference type="PANTHER" id="PTHR47992">
    <property type="entry name" value="PROTEIN PHOSPHATASE"/>
    <property type="match status" value="1"/>
</dbReference>
<feature type="domain" description="PPM-type phosphatase" evidence="7">
    <location>
        <begin position="241"/>
        <end position="308"/>
    </location>
</feature>
<evidence type="ECO:0000256" key="1">
    <source>
        <dbReference type="ARBA" id="ARBA00013081"/>
    </source>
</evidence>
<keyword evidence="3" id="KW-0904">Protein phosphatase</keyword>
<accession>A0A0E0GFU9</accession>
<dbReference type="eggNOG" id="KOG0700">
    <property type="taxonomic scope" value="Eukaryota"/>
</dbReference>
<evidence type="ECO:0000256" key="4">
    <source>
        <dbReference type="ARBA" id="ARBA00047761"/>
    </source>
</evidence>
<dbReference type="Gene3D" id="3.60.40.10">
    <property type="entry name" value="PPM-type phosphatase domain"/>
    <property type="match status" value="1"/>
</dbReference>
<comment type="catalytic activity">
    <reaction evidence="5">
        <text>O-phospho-L-threonyl-[protein] + H2O = L-threonyl-[protein] + phosphate</text>
        <dbReference type="Rhea" id="RHEA:47004"/>
        <dbReference type="Rhea" id="RHEA-COMP:11060"/>
        <dbReference type="Rhea" id="RHEA-COMP:11605"/>
        <dbReference type="ChEBI" id="CHEBI:15377"/>
        <dbReference type="ChEBI" id="CHEBI:30013"/>
        <dbReference type="ChEBI" id="CHEBI:43474"/>
        <dbReference type="ChEBI" id="CHEBI:61977"/>
        <dbReference type="EC" id="3.1.3.16"/>
    </reaction>
</comment>
<feature type="region of interest" description="Disordered" evidence="6">
    <location>
        <begin position="107"/>
        <end position="148"/>
    </location>
</feature>
<evidence type="ECO:0000256" key="2">
    <source>
        <dbReference type="ARBA" id="ARBA00022801"/>
    </source>
</evidence>
<dbReference type="Proteomes" id="UP000006591">
    <property type="component" value="Chromosome 3"/>
</dbReference>
<dbReference type="Pfam" id="PF00481">
    <property type="entry name" value="PP2C"/>
    <property type="match status" value="1"/>
</dbReference>
<keyword evidence="2" id="KW-0378">Hydrolase</keyword>
<keyword evidence="9" id="KW-1185">Reference proteome</keyword>
<reference evidence="8" key="1">
    <citation type="submission" date="2015-04" db="UniProtKB">
        <authorList>
            <consortium name="EnsemblPlants"/>
        </authorList>
    </citation>
    <scope>IDENTIFICATION</scope>
    <source>
        <strain evidence="8">SL10</strain>
    </source>
</reference>
<sequence>MGRRSYIEGQNPRRCHNLLAAKSGGHDTTITPLELSPRHQVAAIINPSPSNLLLPGVCRETRPCPLSPPTWPSLLPLTVEAAAQGTDPMAPEFEQILLQEGRRLQPGEGRSTRWLGRGGTNGNDKAEATPRMLGGKATPRTRTSIRSGTANASQSVGLGFFGFLFSFGFVFPSPGYVWAGGGFGTGASVPSRRCCGCSRCLCPPPLLFFGEEEPRKNSMREVTPTQPTGLDGQILVHTRVAWRVKGIIQVSRTIGDVYLKEQEYSMDPVFRSIGPPIPLKQLALSAEPSIQVRKLKPNDMFLIFASDGP</sequence>
<dbReference type="AlphaFoldDB" id="A0A0E0GFU9"/>
<dbReference type="InterPro" id="IPR015655">
    <property type="entry name" value="PP2C"/>
</dbReference>
<name>A0A0E0GFU9_ORYNI</name>
<dbReference type="EC" id="3.1.3.16" evidence="1"/>
<dbReference type="InterPro" id="IPR001932">
    <property type="entry name" value="PPM-type_phosphatase-like_dom"/>
</dbReference>
<organism evidence="8">
    <name type="scientific">Oryza nivara</name>
    <name type="common">Indian wild rice</name>
    <name type="synonym">Oryza sativa f. spontanea</name>
    <dbReference type="NCBI Taxonomy" id="4536"/>
    <lineage>
        <taxon>Eukaryota</taxon>
        <taxon>Viridiplantae</taxon>
        <taxon>Streptophyta</taxon>
        <taxon>Embryophyta</taxon>
        <taxon>Tracheophyta</taxon>
        <taxon>Spermatophyta</taxon>
        <taxon>Magnoliopsida</taxon>
        <taxon>Liliopsida</taxon>
        <taxon>Poales</taxon>
        <taxon>Poaceae</taxon>
        <taxon>BOP clade</taxon>
        <taxon>Oryzoideae</taxon>
        <taxon>Oryzeae</taxon>
        <taxon>Oryzinae</taxon>
        <taxon>Oryza</taxon>
    </lineage>
</organism>
<dbReference type="InterPro" id="IPR036457">
    <property type="entry name" value="PPM-type-like_dom_sf"/>
</dbReference>
<reference evidence="8" key="2">
    <citation type="submission" date="2018-04" db="EMBL/GenBank/DDBJ databases">
        <title>OnivRS2 (Oryza nivara Reference Sequence Version 2).</title>
        <authorList>
            <person name="Zhang J."/>
            <person name="Kudrna D."/>
            <person name="Lee S."/>
            <person name="Talag J."/>
            <person name="Rajasekar S."/>
            <person name="Welchert J."/>
            <person name="Hsing Y.-I."/>
            <person name="Wing R.A."/>
        </authorList>
    </citation>
    <scope>NUCLEOTIDE SEQUENCE [LARGE SCALE GENOMIC DNA]</scope>
    <source>
        <strain evidence="8">SL10</strain>
    </source>
</reference>
<evidence type="ECO:0000259" key="7">
    <source>
        <dbReference type="Pfam" id="PF00481"/>
    </source>
</evidence>
<proteinExistence type="predicted"/>
<protein>
    <recommendedName>
        <fullName evidence="1">protein-serine/threonine phosphatase</fullName>
        <ecNumber evidence="1">3.1.3.16</ecNumber>
    </recommendedName>
</protein>
<dbReference type="Gramene" id="ONIVA03G00900.1">
    <property type="protein sequence ID" value="ONIVA03G00900.1"/>
    <property type="gene ID" value="ONIVA03G00900"/>
</dbReference>
<dbReference type="SUPFAM" id="SSF81606">
    <property type="entry name" value="PP2C-like"/>
    <property type="match status" value="1"/>
</dbReference>
<dbReference type="EnsemblPlants" id="ONIVA03G00900.1">
    <property type="protein sequence ID" value="ONIVA03G00900.1"/>
    <property type="gene ID" value="ONIVA03G00900"/>
</dbReference>
<dbReference type="GO" id="GO:0004722">
    <property type="term" value="F:protein serine/threonine phosphatase activity"/>
    <property type="evidence" value="ECO:0007669"/>
    <property type="project" value="UniProtKB-EC"/>
</dbReference>
<evidence type="ECO:0000256" key="6">
    <source>
        <dbReference type="SAM" id="MobiDB-lite"/>
    </source>
</evidence>
<dbReference type="HOGENOM" id="CLU_078373_0_0_1"/>
<dbReference type="STRING" id="4536.A0A0E0GFU9"/>